<accession>A0A226F592</accession>
<dbReference type="OMA" id="YIPHEAS"/>
<dbReference type="PROSITE" id="PS50191">
    <property type="entry name" value="CRAL_TRIO"/>
    <property type="match status" value="1"/>
</dbReference>
<dbReference type="InterPro" id="IPR011074">
    <property type="entry name" value="CRAL/TRIO_N_dom"/>
</dbReference>
<gene>
    <name evidence="2" type="ORF">Fcan01_02639</name>
</gene>
<organism evidence="2 3">
    <name type="scientific">Folsomia candida</name>
    <name type="common">Springtail</name>
    <dbReference type="NCBI Taxonomy" id="158441"/>
    <lineage>
        <taxon>Eukaryota</taxon>
        <taxon>Metazoa</taxon>
        <taxon>Ecdysozoa</taxon>
        <taxon>Arthropoda</taxon>
        <taxon>Hexapoda</taxon>
        <taxon>Collembola</taxon>
        <taxon>Entomobryomorpha</taxon>
        <taxon>Isotomoidea</taxon>
        <taxon>Isotomidae</taxon>
        <taxon>Proisotominae</taxon>
        <taxon>Folsomia</taxon>
    </lineage>
</organism>
<dbReference type="InterPro" id="IPR036273">
    <property type="entry name" value="CRAL/TRIO_N_dom_sf"/>
</dbReference>
<dbReference type="PANTHER" id="PTHR23324:SF83">
    <property type="entry name" value="SEC14-LIKE PROTEIN 2"/>
    <property type="match status" value="1"/>
</dbReference>
<dbReference type="InterPro" id="IPR051064">
    <property type="entry name" value="SEC14/CRAL-TRIO_domain"/>
</dbReference>
<evidence type="ECO:0000259" key="1">
    <source>
        <dbReference type="PROSITE" id="PS50191"/>
    </source>
</evidence>
<dbReference type="SMART" id="SM00516">
    <property type="entry name" value="SEC14"/>
    <property type="match status" value="1"/>
</dbReference>
<dbReference type="Pfam" id="PF00650">
    <property type="entry name" value="CRAL_TRIO"/>
    <property type="match status" value="1"/>
</dbReference>
<protein>
    <recommendedName>
        <fullName evidence="1">CRAL-TRIO domain-containing protein</fullName>
    </recommendedName>
</protein>
<dbReference type="SUPFAM" id="SSF46938">
    <property type="entry name" value="CRAL/TRIO N-terminal domain"/>
    <property type="match status" value="1"/>
</dbReference>
<dbReference type="SMART" id="SM01100">
    <property type="entry name" value="CRAL_TRIO_N"/>
    <property type="match status" value="1"/>
</dbReference>
<dbReference type="Proteomes" id="UP000198287">
    <property type="component" value="Unassembled WGS sequence"/>
</dbReference>
<dbReference type="PANTHER" id="PTHR23324">
    <property type="entry name" value="SEC14 RELATED PROTEIN"/>
    <property type="match status" value="1"/>
</dbReference>
<evidence type="ECO:0000313" key="2">
    <source>
        <dbReference type="EMBL" id="OXA64963.1"/>
    </source>
</evidence>
<dbReference type="AlphaFoldDB" id="A0A226F592"/>
<feature type="domain" description="CRAL-TRIO" evidence="1">
    <location>
        <begin position="69"/>
        <end position="240"/>
    </location>
</feature>
<dbReference type="Gene3D" id="3.40.525.10">
    <property type="entry name" value="CRAL-TRIO lipid binding domain"/>
    <property type="match status" value="1"/>
</dbReference>
<dbReference type="CDD" id="cd00170">
    <property type="entry name" value="SEC14"/>
    <property type="match status" value="1"/>
</dbReference>
<evidence type="ECO:0000313" key="3">
    <source>
        <dbReference type="Proteomes" id="UP000198287"/>
    </source>
</evidence>
<comment type="caution">
    <text evidence="2">The sequence shown here is derived from an EMBL/GenBank/DDBJ whole genome shotgun (WGS) entry which is preliminary data.</text>
</comment>
<keyword evidence="3" id="KW-1185">Reference proteome</keyword>
<dbReference type="InterPro" id="IPR036865">
    <property type="entry name" value="CRAL-TRIO_dom_sf"/>
</dbReference>
<dbReference type="EMBL" id="LNIX01000001">
    <property type="protein sequence ID" value="OXA64963.1"/>
    <property type="molecule type" value="Genomic_DNA"/>
</dbReference>
<reference evidence="2 3" key="1">
    <citation type="submission" date="2015-12" db="EMBL/GenBank/DDBJ databases">
        <title>The genome of Folsomia candida.</title>
        <authorList>
            <person name="Faddeeva A."/>
            <person name="Derks M.F."/>
            <person name="Anvar Y."/>
            <person name="Smit S."/>
            <person name="Van Straalen N."/>
            <person name="Roelofs D."/>
        </authorList>
    </citation>
    <scope>NUCLEOTIDE SEQUENCE [LARGE SCALE GENOMIC DNA]</scope>
    <source>
        <strain evidence="2 3">VU population</strain>
        <tissue evidence="2">Whole body</tissue>
    </source>
</reference>
<sequence>MTNTIESVAGVEILDQFRERIFDLKQDDDTLLRFLKYNAYNISRSEEMLRKSVKWRQENDVASYLHWKPPKPVADDFKFECIGEDNDGHAVIYLPIGGWSTKKVMEMGYRDDSFQFRFHLFETIMASIEKTRKTKFVMIMDMEGLTYKKCMHYETVQMLSLAFKDFEENFPEKLRACYIINAPWIFTYIYNTMKHFLSSKTLNKAKVFNEDIHKWRPFLLDRFPVNLLNKIWNPMNSTIEINNET</sequence>
<dbReference type="OrthoDB" id="1434354at2759"/>
<dbReference type="InterPro" id="IPR001251">
    <property type="entry name" value="CRAL-TRIO_dom"/>
</dbReference>
<name>A0A226F592_FOLCA</name>
<proteinExistence type="predicted"/>
<dbReference type="SUPFAM" id="SSF52087">
    <property type="entry name" value="CRAL/TRIO domain"/>
    <property type="match status" value="1"/>
</dbReference>
<dbReference type="GO" id="GO:0005737">
    <property type="term" value="C:cytoplasm"/>
    <property type="evidence" value="ECO:0007669"/>
    <property type="project" value="TreeGrafter"/>
</dbReference>